<feature type="compositionally biased region" description="Polar residues" evidence="1">
    <location>
        <begin position="1"/>
        <end position="10"/>
    </location>
</feature>
<evidence type="ECO:0000256" key="1">
    <source>
        <dbReference type="SAM" id="MobiDB-lite"/>
    </source>
</evidence>
<proteinExistence type="predicted"/>
<feature type="compositionally biased region" description="Acidic residues" evidence="1">
    <location>
        <begin position="468"/>
        <end position="477"/>
    </location>
</feature>
<dbReference type="OrthoDB" id="3801346at2759"/>
<keyword evidence="3" id="KW-1185">Reference proteome</keyword>
<gene>
    <name evidence="2" type="ORF">K504DRAFT_456466</name>
</gene>
<feature type="compositionally biased region" description="Basic residues" evidence="1">
    <location>
        <begin position="11"/>
        <end position="22"/>
    </location>
</feature>
<evidence type="ECO:0000313" key="2">
    <source>
        <dbReference type="EMBL" id="KAF2708474.1"/>
    </source>
</evidence>
<reference evidence="2" key="1">
    <citation type="journal article" date="2020" name="Stud. Mycol.">
        <title>101 Dothideomycetes genomes: a test case for predicting lifestyles and emergence of pathogens.</title>
        <authorList>
            <person name="Haridas S."/>
            <person name="Albert R."/>
            <person name="Binder M."/>
            <person name="Bloem J."/>
            <person name="Labutti K."/>
            <person name="Salamov A."/>
            <person name="Andreopoulos B."/>
            <person name="Baker S."/>
            <person name="Barry K."/>
            <person name="Bills G."/>
            <person name="Bluhm B."/>
            <person name="Cannon C."/>
            <person name="Castanera R."/>
            <person name="Culley D."/>
            <person name="Daum C."/>
            <person name="Ezra D."/>
            <person name="Gonzalez J."/>
            <person name="Henrissat B."/>
            <person name="Kuo A."/>
            <person name="Liang C."/>
            <person name="Lipzen A."/>
            <person name="Lutzoni F."/>
            <person name="Magnuson J."/>
            <person name="Mondo S."/>
            <person name="Nolan M."/>
            <person name="Ohm R."/>
            <person name="Pangilinan J."/>
            <person name="Park H.-J."/>
            <person name="Ramirez L."/>
            <person name="Alfaro M."/>
            <person name="Sun H."/>
            <person name="Tritt A."/>
            <person name="Yoshinaga Y."/>
            <person name="Zwiers L.-H."/>
            <person name="Turgeon B."/>
            <person name="Goodwin S."/>
            <person name="Spatafora J."/>
            <person name="Crous P."/>
            <person name="Grigoriev I."/>
        </authorList>
    </citation>
    <scope>NUCLEOTIDE SEQUENCE</scope>
    <source>
        <strain evidence="2">CBS 279.74</strain>
    </source>
</reference>
<feature type="compositionally biased region" description="Low complexity" evidence="1">
    <location>
        <begin position="135"/>
        <end position="155"/>
    </location>
</feature>
<sequence>MPSRFGPSSSRHGRSTSTKQRRPCNGFKPLPPLPKFTHLLSQRLPCGCPRLQSSPYQDTDDELLDLYPEQSPVFSASAIPSTSTSLHGEIKPTSEDWPYTGRFHYYLPRISSRSNDVYTSDTHAAYDICTSCSESSSSESSSSENSSTNAESDSSGFQQDLKLPWINDDDFQYYPRSDMGAQESLELERTNEKTPIIEDESRGKRSTKKKKKKEEEGRGFRLDKVVYHQVTNEVQPIIKMGFHHQGSAYMCPARTQGTKLWSPSPLSAGLPSVEYAALRGRQRIEKLYEKRVSTHQNGTSSTYEPSPPRYAHVGGGSAYRYNCHNSNHAMYTQKFKPSQEGRLKTSEIRYATRKALLSSPNTQHSYEYMFEDTCEDYTDTMREDTCEDYDDTMREDRWEDYDDTTRDYAASEHQPIYANNDDVIDMVLHVEQYQQSINPLATRSIQHMAHSENAATSRPVLQSRFSWDDSDSDEEEEGKSRRSMFGNVKRWSKDSGYSSAQRSPNTGKSFGKSLKKGLCKCIHKG</sequence>
<dbReference type="EMBL" id="MU005772">
    <property type="protein sequence ID" value="KAF2708474.1"/>
    <property type="molecule type" value="Genomic_DNA"/>
</dbReference>
<accession>A0A6G1K6M9</accession>
<organism evidence="2 3">
    <name type="scientific">Pleomassaria siparia CBS 279.74</name>
    <dbReference type="NCBI Taxonomy" id="1314801"/>
    <lineage>
        <taxon>Eukaryota</taxon>
        <taxon>Fungi</taxon>
        <taxon>Dikarya</taxon>
        <taxon>Ascomycota</taxon>
        <taxon>Pezizomycotina</taxon>
        <taxon>Dothideomycetes</taxon>
        <taxon>Pleosporomycetidae</taxon>
        <taxon>Pleosporales</taxon>
        <taxon>Pleomassariaceae</taxon>
        <taxon>Pleomassaria</taxon>
    </lineage>
</organism>
<feature type="region of interest" description="Disordered" evidence="1">
    <location>
        <begin position="182"/>
        <end position="217"/>
    </location>
</feature>
<feature type="region of interest" description="Disordered" evidence="1">
    <location>
        <begin position="449"/>
        <end position="513"/>
    </location>
</feature>
<dbReference type="Proteomes" id="UP000799428">
    <property type="component" value="Unassembled WGS sequence"/>
</dbReference>
<protein>
    <submittedName>
        <fullName evidence="2">Uncharacterized protein</fullName>
    </submittedName>
</protein>
<feature type="region of interest" description="Disordered" evidence="1">
    <location>
        <begin position="135"/>
        <end position="159"/>
    </location>
</feature>
<feature type="compositionally biased region" description="Basic and acidic residues" evidence="1">
    <location>
        <begin position="186"/>
        <end position="203"/>
    </location>
</feature>
<dbReference type="AlphaFoldDB" id="A0A6G1K6M9"/>
<feature type="compositionally biased region" description="Polar residues" evidence="1">
    <location>
        <begin position="495"/>
        <end position="507"/>
    </location>
</feature>
<name>A0A6G1K6M9_9PLEO</name>
<feature type="region of interest" description="Disordered" evidence="1">
    <location>
        <begin position="1"/>
        <end position="30"/>
    </location>
</feature>
<evidence type="ECO:0000313" key="3">
    <source>
        <dbReference type="Proteomes" id="UP000799428"/>
    </source>
</evidence>